<evidence type="ECO:0000313" key="9">
    <source>
        <dbReference type="EMBL" id="CDH56986.1"/>
    </source>
</evidence>
<dbReference type="OrthoDB" id="391988at2759"/>
<evidence type="ECO:0000256" key="5">
    <source>
        <dbReference type="ARBA" id="ARBA00022741"/>
    </source>
</evidence>
<keyword evidence="4" id="KW-0479">Metal-binding</keyword>
<accession>A0A068S6U2</accession>
<evidence type="ECO:0000313" key="10">
    <source>
        <dbReference type="Proteomes" id="UP000027586"/>
    </source>
</evidence>
<dbReference type="PANTHER" id="PTHR46498">
    <property type="entry name" value="GTP-BINDING PROTEIN 8"/>
    <property type="match status" value="1"/>
</dbReference>
<evidence type="ECO:0000256" key="3">
    <source>
        <dbReference type="ARBA" id="ARBA00015370"/>
    </source>
</evidence>
<dbReference type="InterPro" id="IPR006073">
    <property type="entry name" value="GTP-bd"/>
</dbReference>
<dbReference type="STRING" id="1263082.A0A068S6U2"/>
<gene>
    <name evidence="9" type="ORF">LCOR_07981.1</name>
</gene>
<dbReference type="PROSITE" id="PS51706">
    <property type="entry name" value="G_ENGB"/>
    <property type="match status" value="1"/>
</dbReference>
<evidence type="ECO:0000256" key="4">
    <source>
        <dbReference type="ARBA" id="ARBA00022723"/>
    </source>
</evidence>
<keyword evidence="6" id="KW-0460">Magnesium</keyword>
<evidence type="ECO:0000256" key="6">
    <source>
        <dbReference type="ARBA" id="ARBA00022842"/>
    </source>
</evidence>
<dbReference type="EMBL" id="CBTN010000042">
    <property type="protein sequence ID" value="CDH56986.1"/>
    <property type="molecule type" value="Genomic_DNA"/>
</dbReference>
<evidence type="ECO:0000256" key="2">
    <source>
        <dbReference type="ARBA" id="ARBA00009638"/>
    </source>
</evidence>
<sequence>MYPSQRLFFQSAVKLFGEHNSHLAATKRTSAYRLVSFPEQQPLSLSQKNAANKLFSKPTRFLLSIPDPKALPAYRNPEVAFVGRSNVGKSSLINRLVNNSKLVKTSSKPGHTRALNFFDIAGQITLVDMPGYGFRSREEWGELILEYLGTRKQLKRLFILVDASAGLKETDRQLMQMLDDQPLSYQVVLTKRDRLTADAFDKARSEIEQYLVKNAVCCYPQLLATGKRRKAKNHVDQAEEDITSVRWAVMAAAGIKPNVK</sequence>
<dbReference type="Gene3D" id="3.40.50.300">
    <property type="entry name" value="P-loop containing nucleotide triphosphate hydrolases"/>
    <property type="match status" value="1"/>
</dbReference>
<keyword evidence="10" id="KW-1185">Reference proteome</keyword>
<evidence type="ECO:0000256" key="1">
    <source>
        <dbReference type="ARBA" id="ARBA00001946"/>
    </source>
</evidence>
<evidence type="ECO:0000259" key="8">
    <source>
        <dbReference type="PROSITE" id="PS51706"/>
    </source>
</evidence>
<organism evidence="9 10">
    <name type="scientific">Lichtheimia corymbifera JMRC:FSU:9682</name>
    <dbReference type="NCBI Taxonomy" id="1263082"/>
    <lineage>
        <taxon>Eukaryota</taxon>
        <taxon>Fungi</taxon>
        <taxon>Fungi incertae sedis</taxon>
        <taxon>Mucoromycota</taxon>
        <taxon>Mucoromycotina</taxon>
        <taxon>Mucoromycetes</taxon>
        <taxon>Mucorales</taxon>
        <taxon>Lichtheimiaceae</taxon>
        <taxon>Lichtheimia</taxon>
    </lineage>
</organism>
<dbReference type="SUPFAM" id="SSF52540">
    <property type="entry name" value="P-loop containing nucleoside triphosphate hydrolases"/>
    <property type="match status" value="1"/>
</dbReference>
<dbReference type="HAMAP" id="MF_00321">
    <property type="entry name" value="GTPase_EngB"/>
    <property type="match status" value="1"/>
</dbReference>
<dbReference type="InterPro" id="IPR027417">
    <property type="entry name" value="P-loop_NTPase"/>
</dbReference>
<protein>
    <recommendedName>
        <fullName evidence="3">GTP-binding protein 8</fullName>
    </recommendedName>
</protein>
<comment type="similarity">
    <text evidence="2">Belongs to the TRAFAC class TrmE-Era-EngA-EngB-Septin-like GTPase superfamily. EngB GTPase family.</text>
</comment>
<dbReference type="Pfam" id="PF01926">
    <property type="entry name" value="MMR_HSR1"/>
    <property type="match status" value="1"/>
</dbReference>
<comment type="cofactor">
    <cofactor evidence="1">
        <name>Mg(2+)</name>
        <dbReference type="ChEBI" id="CHEBI:18420"/>
    </cofactor>
</comment>
<keyword evidence="7" id="KW-0342">GTP-binding</keyword>
<dbReference type="GO" id="GO:0046872">
    <property type="term" value="F:metal ion binding"/>
    <property type="evidence" value="ECO:0007669"/>
    <property type="project" value="UniProtKB-KW"/>
</dbReference>
<dbReference type="Proteomes" id="UP000027586">
    <property type="component" value="Unassembled WGS sequence"/>
</dbReference>
<dbReference type="InterPro" id="IPR019987">
    <property type="entry name" value="GTP-bd_ribosome_bio_YsxC"/>
</dbReference>
<proteinExistence type="inferred from homology"/>
<dbReference type="InterPro" id="IPR052279">
    <property type="entry name" value="EngB_GTPase"/>
</dbReference>
<dbReference type="CDD" id="cd01876">
    <property type="entry name" value="YihA_EngB"/>
    <property type="match status" value="1"/>
</dbReference>
<reference evidence="9" key="1">
    <citation type="submission" date="2013-08" db="EMBL/GenBank/DDBJ databases">
        <title>Gene expansion shapes genome architecture in the human pathogen Lichtheimia corymbifera: an evolutionary genomics analysis in the ancient terrestrial Mucorales (Mucoromycotina).</title>
        <authorList>
            <person name="Schwartze V.U."/>
            <person name="Winter S."/>
            <person name="Shelest E."/>
            <person name="Marcet-Houben M."/>
            <person name="Horn F."/>
            <person name="Wehner S."/>
            <person name="Hoffmann K."/>
            <person name="Riege K."/>
            <person name="Sammeth M."/>
            <person name="Nowrousian M."/>
            <person name="Valiante V."/>
            <person name="Linde J."/>
            <person name="Jacobsen I.D."/>
            <person name="Marz M."/>
            <person name="Brakhage A.A."/>
            <person name="Gabaldon T."/>
            <person name="Bocker S."/>
            <person name="Voigt K."/>
        </authorList>
    </citation>
    <scope>NUCLEOTIDE SEQUENCE [LARGE SCALE GENOMIC DNA]</scope>
    <source>
        <strain evidence="9">FSU 9682</strain>
    </source>
</reference>
<dbReference type="GO" id="GO:0005739">
    <property type="term" value="C:mitochondrion"/>
    <property type="evidence" value="ECO:0007669"/>
    <property type="project" value="TreeGrafter"/>
</dbReference>
<keyword evidence="5" id="KW-0547">Nucleotide-binding</keyword>
<name>A0A068S6U2_9FUNG</name>
<comment type="caution">
    <text evidence="9">The sequence shown here is derived from an EMBL/GenBank/DDBJ whole genome shotgun (WGS) entry which is preliminary data.</text>
</comment>
<dbReference type="AlphaFoldDB" id="A0A068S6U2"/>
<dbReference type="VEuPathDB" id="FungiDB:LCOR_07981.1"/>
<dbReference type="PANTHER" id="PTHR46498:SF1">
    <property type="entry name" value="GTP-BINDING PROTEIN 8"/>
    <property type="match status" value="1"/>
</dbReference>
<dbReference type="GO" id="GO:0005525">
    <property type="term" value="F:GTP binding"/>
    <property type="evidence" value="ECO:0007669"/>
    <property type="project" value="UniProtKB-KW"/>
</dbReference>
<dbReference type="NCBIfam" id="TIGR03598">
    <property type="entry name" value="GTPase_YsxC"/>
    <property type="match status" value="1"/>
</dbReference>
<feature type="domain" description="EngB-type G" evidence="8">
    <location>
        <begin position="75"/>
        <end position="248"/>
    </location>
</feature>
<evidence type="ECO:0000256" key="7">
    <source>
        <dbReference type="ARBA" id="ARBA00023134"/>
    </source>
</evidence>
<dbReference type="InterPro" id="IPR030393">
    <property type="entry name" value="G_ENGB_dom"/>
</dbReference>